<accession>A0A0N5A1A1</accession>
<dbReference type="Proteomes" id="UP000038045">
    <property type="component" value="Unplaced"/>
</dbReference>
<keyword evidence="2" id="KW-1185">Reference proteome</keyword>
<name>A0A0N5A1A1_PARTI</name>
<reference evidence="3" key="1">
    <citation type="submission" date="2017-02" db="UniProtKB">
        <authorList>
            <consortium name="WormBaseParasite"/>
        </authorList>
    </citation>
    <scope>IDENTIFICATION</scope>
</reference>
<dbReference type="AlphaFoldDB" id="A0A0N5A1A1"/>
<feature type="region of interest" description="Disordered" evidence="1">
    <location>
        <begin position="539"/>
        <end position="562"/>
    </location>
</feature>
<protein>
    <submittedName>
        <fullName evidence="3">Uncharacterized protein</fullName>
    </submittedName>
</protein>
<proteinExistence type="predicted"/>
<evidence type="ECO:0000313" key="2">
    <source>
        <dbReference type="Proteomes" id="UP000038045"/>
    </source>
</evidence>
<feature type="compositionally biased region" description="Polar residues" evidence="1">
    <location>
        <begin position="539"/>
        <end position="559"/>
    </location>
</feature>
<dbReference type="WBParaSite" id="PTRK_0001540100.1">
    <property type="protein sequence ID" value="PTRK_0001540100.1"/>
    <property type="gene ID" value="PTRK_0001540100"/>
</dbReference>
<sequence length="670" mass="78462">MVLCDQKSLQYQPDYEFNRVAESLLFQAQYAYDYYLHYMYNYLRKRKPYATEEALHLASHIHAKRCADKVLNGLVAKDVAIKKSFSKQLFWYGSIHGSSNDYQQCEAINNQQLPGRDMYFHNSYLKQNWKYLPNGDIVYENTKFTSLIPICFADSLFLFDFCLLKPGGISQRCGYLVETAANYNTEKRKLEPALKFTLHVPKNDLQEFNNLEEVEEAKETQKLNGKLSDAKVYYTPRDFDNDIQSIHTAYDEKTRDCSMEYLFDNDAKDNALAHLDDYMKNDKNFLIDENTFDERYNNLEVQKKEPIKFEAKKASPFDRFKWNNQKEKNSKLETPSKTPIEKKISYFQKKVSPKILPKDDKIREEIKLKEKLFTFSKNKKPVDDEQLNNNISFSKAWFNKPDQRDDFAKSPIKNNCIMNNANLSGPKPFKVQHNNNYKNKTNIDYLPKPCKELLSDDEMDDLNISKIPPPLTFNHLEKAKKMREEGLMEEINNIPKFSEKKNDVEKVCTNLSTSVRKKCQQEAICQSCKKKTLILENETPYSTPNTHNRAFKETPSTNKTSEKKKKIFYTNSTEEDYKGYQQSSHHPYSNKNISPHLYDPSIINELTSPRYVRTVNKQNILSTPKNNKKNKKYLISSSKKSSDKNIVESIIKLLTPKSFSRNNQKMIHLK</sequence>
<evidence type="ECO:0000313" key="3">
    <source>
        <dbReference type="WBParaSite" id="PTRK_0001540100.1"/>
    </source>
</evidence>
<organism evidence="2 3">
    <name type="scientific">Parastrongyloides trichosuri</name>
    <name type="common">Possum-specific nematode worm</name>
    <dbReference type="NCBI Taxonomy" id="131310"/>
    <lineage>
        <taxon>Eukaryota</taxon>
        <taxon>Metazoa</taxon>
        <taxon>Ecdysozoa</taxon>
        <taxon>Nematoda</taxon>
        <taxon>Chromadorea</taxon>
        <taxon>Rhabditida</taxon>
        <taxon>Tylenchina</taxon>
        <taxon>Panagrolaimomorpha</taxon>
        <taxon>Strongyloidoidea</taxon>
        <taxon>Strongyloididae</taxon>
        <taxon>Parastrongyloides</taxon>
    </lineage>
</organism>
<evidence type="ECO:0000256" key="1">
    <source>
        <dbReference type="SAM" id="MobiDB-lite"/>
    </source>
</evidence>